<evidence type="ECO:0000256" key="1">
    <source>
        <dbReference type="ARBA" id="ARBA00010458"/>
    </source>
</evidence>
<dbReference type="InterPro" id="IPR029069">
    <property type="entry name" value="HotDog_dom_sf"/>
</dbReference>
<feature type="compositionally biased region" description="Basic and acidic residues" evidence="2">
    <location>
        <begin position="15"/>
        <end position="27"/>
    </location>
</feature>
<dbReference type="CDD" id="cd03442">
    <property type="entry name" value="BFIT_BACH"/>
    <property type="match status" value="1"/>
</dbReference>
<dbReference type="Gene3D" id="3.10.129.10">
    <property type="entry name" value="Hotdog Thioesterase"/>
    <property type="match status" value="2"/>
</dbReference>
<proteinExistence type="inferred from homology"/>
<feature type="region of interest" description="Disordered" evidence="2">
    <location>
        <begin position="225"/>
        <end position="244"/>
    </location>
</feature>
<dbReference type="Proteomes" id="UP000593562">
    <property type="component" value="Unassembled WGS sequence"/>
</dbReference>
<feature type="region of interest" description="Disordered" evidence="2">
    <location>
        <begin position="15"/>
        <end position="99"/>
    </location>
</feature>
<accession>A0A7J7DIP8</accession>
<dbReference type="EMBL" id="JAAARO010000006">
    <property type="protein sequence ID" value="KAF5746221.1"/>
    <property type="molecule type" value="Genomic_DNA"/>
</dbReference>
<evidence type="ECO:0000256" key="2">
    <source>
        <dbReference type="SAM" id="MobiDB-lite"/>
    </source>
</evidence>
<dbReference type="InParanoid" id="A0A7J7DIP8"/>
<feature type="domain" description="HotDog ACOT-type" evidence="3">
    <location>
        <begin position="1316"/>
        <end position="1433"/>
    </location>
</feature>
<comment type="similarity">
    <text evidence="1">Belongs to the acyl coenzyme A hydrolase family.</text>
</comment>
<organism evidence="4 5">
    <name type="scientific">Tripterygium wilfordii</name>
    <name type="common">Thunder God vine</name>
    <dbReference type="NCBI Taxonomy" id="458696"/>
    <lineage>
        <taxon>Eukaryota</taxon>
        <taxon>Viridiplantae</taxon>
        <taxon>Streptophyta</taxon>
        <taxon>Embryophyta</taxon>
        <taxon>Tracheophyta</taxon>
        <taxon>Spermatophyta</taxon>
        <taxon>Magnoliopsida</taxon>
        <taxon>eudicotyledons</taxon>
        <taxon>Gunneridae</taxon>
        <taxon>Pentapetalae</taxon>
        <taxon>rosids</taxon>
        <taxon>fabids</taxon>
        <taxon>Celastrales</taxon>
        <taxon>Celastraceae</taxon>
        <taxon>Tripterygium</taxon>
    </lineage>
</organism>
<dbReference type="PANTHER" id="PTHR31110:SF3">
    <property type="entry name" value="PORTAL PROTEIN"/>
    <property type="match status" value="1"/>
</dbReference>
<keyword evidence="5" id="KW-1185">Reference proteome</keyword>
<dbReference type="SUPFAM" id="SSF54637">
    <property type="entry name" value="Thioesterase/thiol ester dehydrase-isomerase"/>
    <property type="match status" value="2"/>
</dbReference>
<dbReference type="FunFam" id="3.10.129.10:FF:000023">
    <property type="entry name" value="Acyl-coenzyme A thioesterase 9, mitochondrial"/>
    <property type="match status" value="1"/>
</dbReference>
<gene>
    <name evidence="4" type="ORF">HS088_TW06G00388</name>
</gene>
<reference evidence="4 5" key="1">
    <citation type="journal article" date="2020" name="Nat. Commun.">
        <title>Genome of Tripterygium wilfordii and identification of cytochrome P450 involved in triptolide biosynthesis.</title>
        <authorList>
            <person name="Tu L."/>
            <person name="Su P."/>
            <person name="Zhang Z."/>
            <person name="Gao L."/>
            <person name="Wang J."/>
            <person name="Hu T."/>
            <person name="Zhou J."/>
            <person name="Zhang Y."/>
            <person name="Zhao Y."/>
            <person name="Liu Y."/>
            <person name="Song Y."/>
            <person name="Tong Y."/>
            <person name="Lu Y."/>
            <person name="Yang J."/>
            <person name="Xu C."/>
            <person name="Jia M."/>
            <person name="Peters R.J."/>
            <person name="Huang L."/>
            <person name="Gao W."/>
        </authorList>
    </citation>
    <scope>NUCLEOTIDE SEQUENCE [LARGE SCALE GENOMIC DNA]</scope>
    <source>
        <strain evidence="5">cv. XIE 37</strain>
        <tissue evidence="4">Leaf</tissue>
    </source>
</reference>
<dbReference type="FunCoup" id="A0A7J7DIP8">
    <property type="interactions" value="426"/>
</dbReference>
<evidence type="ECO:0000259" key="3">
    <source>
        <dbReference type="PROSITE" id="PS51770"/>
    </source>
</evidence>
<feature type="compositionally biased region" description="Low complexity" evidence="2">
    <location>
        <begin position="64"/>
        <end position="75"/>
    </location>
</feature>
<name>A0A7J7DIP8_TRIWF</name>
<dbReference type="PROSITE" id="PS51770">
    <property type="entry name" value="HOTDOG_ACOT"/>
    <property type="match status" value="1"/>
</dbReference>
<sequence>MFTDGLDEKAIDWIKQGRDADNLEHRVRSPFSENRLRDPYPKSPLASPFSSSHVLPPLKFHSGLPTPHSLTTPPLGDEDAESVESVSGSSGEESFLEGTNAEDFYDYEEEENICVERRKPNSRLNRELLMEDLKIELPRNVRRYTADGELGMRKFVLKNIISTTTSECGGSARERVQPHNTISPSVPEKHVRKDVEDLGTPSAPPIMEFDEEEKSIGVEAEIDPSGIGIRGSAEPETSSDVGQGGLADWSSQHTQWTVLGETIRKTMTEEKEEKISYWQTNSVDYSTSGQHAWQTLVAYDACIRLCLHAWSRCCTEAPEFLRDECLVLRSAFGLHKFLLQPRHVQPAVVRTNENVEQIFPLKVKKVVGKIRVEVKKIRVLPRRKLKSTYSQQSAIYIQVGKEYIRHVSSLVKTGMNTLRLSSFSVASEEPLSCLFQLKSATEDTQVEPGSAICLLPGSGNYHIFFPESEADAVLIEVQDSMKSVHGRATIPISSLTDNPGDRIRWWPLYHDDQECIGKIQLSIGSTITCDETNNIKSGAVVETLAYDLLLEAAMRGQLFHSRNLRLHGPWKWLLTEFADYYGVSDTYTKLRYLSHVMNVATPTKDCLELVKELLVPILKAKSEKSLTRQEKSILLDCETQIESLLATVFENYKSLDENTSTGIADVFGPMQEMVAPVLAPAVQVYCLLHDILSQDAQIMLRNYLQATAKKRCRKHMVETDEFVSSNSEGLMDSITTSTAYLKMKNLCLNIRNEIQADIKIHNQHIFPSSIDLSNVAAGVYSTELCNRVRGFLSAWPLSGPLPHVIELLIATADFERNLELWNISPVQGGVDSRSLFHDYVMVWIQDMELNLLELCKAEKVAWAGVITNHSTSPFAEEMYDKIQNSLIEYEVVINRWPQYSLILENAVSNVERAIIKALEKQYYEILTPLRDSIPKRLNIQVQKLTRRQSTTMYSVPNHLGTFMNTIKRILDVLHCRVEDLLKSWASYLPVAGDKKSLFGEQMNGITVVLRTKYKNYLQATVEKLVSNIQDNRSTRLKRILEDIKEEDGETDVRERMQMLSLQLIDSISNLHEVFTSRIFIATCRGFWDRMGQIVLKFLEGRKENQVCYNGSYYALGILDDTFASQMQRLQGNSLQDKDVEPPRSVTEARSILCRDTSNVDTSTYSTYNSSHTSSNLQAEKIVLKKPISVDMDLKMVGCVVWVGRSSMDIQLEVIQSTKDNSSVTDSVALSANFIFVARDSKTRKAAPVNRLSPQTEKEKLLFEEAEARSKLRKSKAVGNNRGFENEEVNRLQALLTEGRIFSDMPALADRNSILLRDTRLEHSLICQPQQRNLHGRIFGGFLMHRAFELAFSTAYAFAGLAPYFLEIDHVDFLRPVDVGDFLRFKSCVLYTELENPDHPLINVEVVAHVTRPELRSSEVSNTFYFTFTIRPEAKSTNKGFRIRNVVPATEEEARHILERMDAKAIQSAKE</sequence>
<dbReference type="InterPro" id="IPR033120">
    <property type="entry name" value="HOTDOG_ACOT"/>
</dbReference>
<evidence type="ECO:0000313" key="4">
    <source>
        <dbReference type="EMBL" id="KAF5746221.1"/>
    </source>
</evidence>
<dbReference type="PANTHER" id="PTHR31110">
    <property type="entry name" value="PESTICIDAL CRYSTAL CRY8BA PROTEIN"/>
    <property type="match status" value="1"/>
</dbReference>
<comment type="caution">
    <text evidence="4">The sequence shown here is derived from an EMBL/GenBank/DDBJ whole genome shotgun (WGS) entry which is preliminary data.</text>
</comment>
<evidence type="ECO:0000313" key="5">
    <source>
        <dbReference type="Proteomes" id="UP000593562"/>
    </source>
</evidence>
<feature type="compositionally biased region" description="Low complexity" evidence="2">
    <location>
        <begin position="83"/>
        <end position="93"/>
    </location>
</feature>
<protein>
    <recommendedName>
        <fullName evidence="3">HotDog ACOT-type domain-containing protein</fullName>
    </recommendedName>
</protein>